<dbReference type="Pfam" id="PF00635">
    <property type="entry name" value="Motile_Sperm"/>
    <property type="match status" value="1"/>
</dbReference>
<reference evidence="4 5" key="1">
    <citation type="submission" date="2016-10" db="EMBL/GenBank/DDBJ databases">
        <title>The genome of Paramicrosporidium saccamoebae is the missing link in understanding Cryptomycota and Microsporidia evolution.</title>
        <authorList>
            <person name="Quandt C.A."/>
            <person name="Beaudet D."/>
            <person name="Corsaro D."/>
            <person name="Michel R."/>
            <person name="Corradi N."/>
            <person name="James T."/>
        </authorList>
    </citation>
    <scope>NUCLEOTIDE SEQUENCE [LARGE SCALE GENOMIC DNA]</scope>
    <source>
        <strain evidence="4 5">KSL3</strain>
    </source>
</reference>
<feature type="region of interest" description="Disordered" evidence="2">
    <location>
        <begin position="807"/>
        <end position="860"/>
    </location>
</feature>
<evidence type="ECO:0000256" key="1">
    <source>
        <dbReference type="SAM" id="Coils"/>
    </source>
</evidence>
<dbReference type="Gene3D" id="2.60.40.10">
    <property type="entry name" value="Immunoglobulins"/>
    <property type="match status" value="1"/>
</dbReference>
<dbReference type="AlphaFoldDB" id="A0A2H9THI9"/>
<sequence length="1055" mass="113647">MMMPCLEKAGELPVHATLRLTNSSKQEDVLYRVQTTSPATYRVRPSHGRISVNQHVDIQVMMVTDPVRADKFLVKYVTVPSSLPQGEFMEQFQAAENEAMEHRLRVAVTNETFGSTVSERESPVVSQTGSLQNVNGESLAAELKEAKAKIQVLVSKNQELTKSLEDAKMRVLFLLTTLQLASCSRLWGYLYPTSGKTDDQLASSDLAEEEFVMIGEDVPAATLPGIVLAQGGGAGVHNGGEAVLDAGTPPVTISSHPKRSKRGSSLPLDGSGFLDDNVQVQDVKNAIESGSFSAPDELRASLGLSRSGPPSELTDSKTSNLSKSSEGCMNIKLTTSATFRSGEDQNKSDVWVAENLPAKFTSVPSANTDLALETIDPQTPTTSTSESRHSFEPTGSPFTDAAAKALALKAKRRQLNEWLSDEGALTKSTSSIPRDNAALQSVNFVSLGESLTGDHLAKDEVVEAKTTDLQNETAPLETDDAVETESTGSQSENVSLGKNDAIQVETTDPQNEDVPPETDSAAEMKITDLQPESVSLETVSAVEMETIGLQDANVPSGTDSAVELETTDQKKEDGSSETDDAVEMETIGLQDANVPLETDSAVEAKITDLQHESVPPETDSAVEMETIELQTENAPLETDTAVEMETAGQERGDAPIETEDTLQSHDTTLQSETSPMDAMAQQTQVAALQTKVSQMEDYASPVEKDVSTKETNVTLPLESVPADNTEWGSYIAPPAPTTATAGDREVALVEIPEWYDCPSPSKRSTVNPVYGNTQTTTTTTTTATTGDGIFSSVGDMNWEDYYVGPKSSTANPVSKSSQPSSDPNLASRRGNPNTEPIESKAAVRRRGVNPAVKQTNRSEEPSLLERWERFSLGNEIKSIFTDQDDNDELKPTSRKSSMPSMSSSPAQPNSGTPSNPGGQNEKRPTPAFFNVLCILRQNAPKEGNEIGNSKTAENVNGFIIRQEYDPKYGNTDADDALKQLSEFEVIEETKSSVAPEGNDNCRATVQALLLDDFVNIHPHSDLKTPNDQLTDTDFVDLLGQLDSDDCNSGPFKEIA</sequence>
<feature type="region of interest" description="Disordered" evidence="2">
    <location>
        <begin position="240"/>
        <end position="273"/>
    </location>
</feature>
<dbReference type="SUPFAM" id="SSF49354">
    <property type="entry name" value="PapD-like"/>
    <property type="match status" value="1"/>
</dbReference>
<name>A0A2H9THI9_9FUNG</name>
<dbReference type="InterPro" id="IPR008962">
    <property type="entry name" value="PapD-like_sf"/>
</dbReference>
<dbReference type="PROSITE" id="PS50202">
    <property type="entry name" value="MSP"/>
    <property type="match status" value="1"/>
</dbReference>
<comment type="caution">
    <text evidence="4">The sequence shown here is derived from an EMBL/GenBank/DDBJ whole genome shotgun (WGS) entry which is preliminary data.</text>
</comment>
<feature type="region of interest" description="Disordered" evidence="2">
    <location>
        <begin position="300"/>
        <end position="324"/>
    </location>
</feature>
<protein>
    <recommendedName>
        <fullName evidence="3">MSP domain-containing protein</fullName>
    </recommendedName>
</protein>
<feature type="compositionally biased region" description="Low complexity" evidence="2">
    <location>
        <begin position="773"/>
        <end position="783"/>
    </location>
</feature>
<keyword evidence="5" id="KW-1185">Reference proteome</keyword>
<feature type="compositionally biased region" description="Polar residues" evidence="2">
    <location>
        <begin position="807"/>
        <end position="836"/>
    </location>
</feature>
<gene>
    <name evidence="4" type="ORF">PSACC_03136</name>
</gene>
<feature type="region of interest" description="Disordered" evidence="2">
    <location>
        <begin position="465"/>
        <end position="499"/>
    </location>
</feature>
<dbReference type="InterPro" id="IPR000535">
    <property type="entry name" value="MSP_dom"/>
</dbReference>
<dbReference type="EMBL" id="MTSL01000191">
    <property type="protein sequence ID" value="PJF17080.1"/>
    <property type="molecule type" value="Genomic_DNA"/>
</dbReference>
<feature type="compositionally biased region" description="Polar residues" evidence="2">
    <location>
        <begin position="906"/>
        <end position="918"/>
    </location>
</feature>
<dbReference type="OrthoDB" id="264603at2759"/>
<feature type="region of interest" description="Disordered" evidence="2">
    <location>
        <begin position="878"/>
        <end position="925"/>
    </location>
</feature>
<feature type="region of interest" description="Disordered" evidence="2">
    <location>
        <begin position="761"/>
        <end position="783"/>
    </location>
</feature>
<feature type="compositionally biased region" description="Polar residues" evidence="2">
    <location>
        <begin position="761"/>
        <end position="772"/>
    </location>
</feature>
<feature type="region of interest" description="Disordered" evidence="2">
    <location>
        <begin position="377"/>
        <end position="398"/>
    </location>
</feature>
<feature type="coiled-coil region" evidence="1">
    <location>
        <begin position="143"/>
        <end position="170"/>
    </location>
</feature>
<feature type="compositionally biased region" description="Low complexity" evidence="2">
    <location>
        <begin position="896"/>
        <end position="905"/>
    </location>
</feature>
<evidence type="ECO:0000313" key="5">
    <source>
        <dbReference type="Proteomes" id="UP000240830"/>
    </source>
</evidence>
<evidence type="ECO:0000313" key="4">
    <source>
        <dbReference type="EMBL" id="PJF17080.1"/>
    </source>
</evidence>
<feature type="domain" description="MSP" evidence="3">
    <location>
        <begin position="1"/>
        <end position="109"/>
    </location>
</feature>
<evidence type="ECO:0000256" key="2">
    <source>
        <dbReference type="SAM" id="MobiDB-lite"/>
    </source>
</evidence>
<feature type="compositionally biased region" description="Polar residues" evidence="2">
    <location>
        <begin position="484"/>
        <end position="496"/>
    </location>
</feature>
<organism evidence="4 5">
    <name type="scientific">Paramicrosporidium saccamoebae</name>
    <dbReference type="NCBI Taxonomy" id="1246581"/>
    <lineage>
        <taxon>Eukaryota</taxon>
        <taxon>Fungi</taxon>
        <taxon>Fungi incertae sedis</taxon>
        <taxon>Cryptomycota</taxon>
        <taxon>Cryptomycota incertae sedis</taxon>
        <taxon>Paramicrosporidium</taxon>
    </lineage>
</organism>
<feature type="region of interest" description="Disordered" evidence="2">
    <location>
        <begin position="551"/>
        <end position="580"/>
    </location>
</feature>
<accession>A0A2H9THI9</accession>
<dbReference type="Proteomes" id="UP000240830">
    <property type="component" value="Unassembled WGS sequence"/>
</dbReference>
<evidence type="ECO:0000259" key="3">
    <source>
        <dbReference type="PROSITE" id="PS50202"/>
    </source>
</evidence>
<keyword evidence="1" id="KW-0175">Coiled coil</keyword>
<dbReference type="InterPro" id="IPR013783">
    <property type="entry name" value="Ig-like_fold"/>
</dbReference>
<proteinExistence type="predicted"/>